<evidence type="ECO:0000256" key="6">
    <source>
        <dbReference type="SAM" id="Phobius"/>
    </source>
</evidence>
<feature type="transmembrane region" description="Helical" evidence="6">
    <location>
        <begin position="805"/>
        <end position="829"/>
    </location>
</feature>
<feature type="transmembrane region" description="Helical" evidence="6">
    <location>
        <begin position="911"/>
        <end position="933"/>
    </location>
</feature>
<feature type="transmembrane region" description="Helical" evidence="6">
    <location>
        <begin position="1040"/>
        <end position="1062"/>
    </location>
</feature>
<dbReference type="PROSITE" id="PS50958">
    <property type="entry name" value="SMB_2"/>
    <property type="match status" value="1"/>
</dbReference>
<accession>A0AAV1Z7F0</accession>
<dbReference type="InterPro" id="IPR001212">
    <property type="entry name" value="Somatomedin_B_dom"/>
</dbReference>
<evidence type="ECO:0000313" key="9">
    <source>
        <dbReference type="EMBL" id="CAL1267263.1"/>
    </source>
</evidence>
<feature type="transmembrane region" description="Helical" evidence="6">
    <location>
        <begin position="1008"/>
        <end position="1028"/>
    </location>
</feature>
<evidence type="ECO:0000256" key="3">
    <source>
        <dbReference type="ARBA" id="ARBA00022989"/>
    </source>
</evidence>
<feature type="transmembrane region" description="Helical" evidence="6">
    <location>
        <begin position="841"/>
        <end position="858"/>
    </location>
</feature>
<dbReference type="Gene3D" id="4.10.410.20">
    <property type="match status" value="1"/>
</dbReference>
<evidence type="ECO:0000256" key="2">
    <source>
        <dbReference type="ARBA" id="ARBA00022692"/>
    </source>
</evidence>
<feature type="transmembrane region" description="Helical" evidence="6">
    <location>
        <begin position="870"/>
        <end position="890"/>
    </location>
</feature>
<protein>
    <submittedName>
        <fullName evidence="9">Uncharacterized protein</fullName>
    </submittedName>
</protein>
<dbReference type="CDD" id="cd15039">
    <property type="entry name" value="7tmB3_Methuselah-like"/>
    <property type="match status" value="1"/>
</dbReference>
<organism evidence="9 10">
    <name type="scientific">Larinioides sclopetarius</name>
    <dbReference type="NCBI Taxonomy" id="280406"/>
    <lineage>
        <taxon>Eukaryota</taxon>
        <taxon>Metazoa</taxon>
        <taxon>Ecdysozoa</taxon>
        <taxon>Arthropoda</taxon>
        <taxon>Chelicerata</taxon>
        <taxon>Arachnida</taxon>
        <taxon>Araneae</taxon>
        <taxon>Araneomorphae</taxon>
        <taxon>Entelegynae</taxon>
        <taxon>Araneoidea</taxon>
        <taxon>Araneidae</taxon>
        <taxon>Larinioides</taxon>
    </lineage>
</organism>
<feature type="transmembrane region" description="Helical" evidence="6">
    <location>
        <begin position="963"/>
        <end position="987"/>
    </location>
</feature>
<proteinExistence type="predicted"/>
<dbReference type="SUPFAM" id="SSF81321">
    <property type="entry name" value="Family A G protein-coupled receptor-like"/>
    <property type="match status" value="1"/>
</dbReference>
<dbReference type="PANTHER" id="PTHR45902">
    <property type="entry name" value="LATROPHILIN RECEPTOR-LIKE PROTEIN A"/>
    <property type="match status" value="1"/>
</dbReference>
<dbReference type="GO" id="GO:0016020">
    <property type="term" value="C:membrane"/>
    <property type="evidence" value="ECO:0007669"/>
    <property type="project" value="UniProtKB-SubCell"/>
</dbReference>
<comment type="caution">
    <text evidence="9">The sequence shown here is derived from an EMBL/GenBank/DDBJ whole genome shotgun (WGS) entry which is preliminary data.</text>
</comment>
<feature type="domain" description="G-protein coupled receptors family 2 profile 2" evidence="7">
    <location>
        <begin position="804"/>
        <end position="1064"/>
    </location>
</feature>
<sequence length="1148" mass="130479">MRCTFICETDACDMRIYAMHAMMNIAKRCVMFCFFFGHLICGVNHEEENSTSLHRLLLNDVNNISTSSMLASLKNTSSDDVSTSKGNDSIPYLDSSPGSFCSPYDSCVSRCNEPPRGLPFTCNCDSDCDFYSDCCVDMKKECGNDTELYRELDSRDVSSLPKVTCELLIKDYPIFMVSNCSPRWKNDSFEELCDTKITTECIFANSATKSSEFDDAHINCASFVYHQCEEEVRLKCNETVEPLCSILIKNHCTKITSAKCQSCTKEFWPVFDQNQVLYRNSYCAMCNFEDKYIIAESESLVEEMYIKLRKLSAFGIANKINRKCFLSVTDFCPNDDDKLLSSLCRKTLGPVLSTSRKSHGTIYKNVYCALCRNESLNDMRCMKSILFSSKNPIDPNMMTGMIKPLVMDFVTGITSDIQGLRLDDIPAAFSFLLNFGLDGRERLYISSEGDKALKEHQKRCGPGYIWDPFSSICRKLHCSTEFVLVDYQCVRKDNNKEKNSTESDDINIPDASADFVHLTFVAEMELFDFLSFYKRNISEICDSIRESFSTSFNIKIDRIRNVSFNISLGNFSSLNQTLEFLKVMDEFHPINFTIDFDLYEMSSHNLTESEPSVDSIVSLMASALSVNGFDLGINNSTSRVYEIHQTVDFLKSWCNLKDGGIMKRYWNSEFKLILNDNITLSTRDRIKGIYINKTGQFYPKGQFVVDILYQGHQFNQNLINVSGLAVICDRKIHLNESCTRVTLEKNEYFITANGSLVLNDSLREKVIDDSVYEQTENDSIVVCLLSPVKKEVEDGYYMDMDVVQVYISFTLSCISVFAMIAVLVTYLIFSSLRNLPGCNTMNLTFSLLVMQITSLLGQRNTVTGDVCKGVSILLHYVILCCFMWMNVMAYDLYKTFGNKTVLNNIRSKGKYLFRYMLYAYGLPLLIVFTTALLDRYLEDSIFSPQYGKNDFCWITNKCAAAMYFATPLAVIMCVNLIFYLLTIFSIRNVKHVLYLSNQKKNQRGKSDVLLYFRMALVIGLTWAFAFAAAYTKQDRLTGKILTYLFIISNTLQGVYIFAVFVCNRRVYELYHEGIRKLFAKASDGSAAKKTFGRFGGLMNALRRTVSTETVVSTISNSSSYSNRSVVSTVSNSSSCSTHSVLETIREVD</sequence>
<dbReference type="Pfam" id="PF00002">
    <property type="entry name" value="7tm_2"/>
    <property type="match status" value="1"/>
</dbReference>
<dbReference type="InterPro" id="IPR017981">
    <property type="entry name" value="GPCR_2-like_7TM"/>
</dbReference>
<dbReference type="GO" id="GO:0007166">
    <property type="term" value="P:cell surface receptor signaling pathway"/>
    <property type="evidence" value="ECO:0007669"/>
    <property type="project" value="InterPro"/>
</dbReference>
<evidence type="ECO:0000313" key="10">
    <source>
        <dbReference type="Proteomes" id="UP001497382"/>
    </source>
</evidence>
<dbReference type="Gene3D" id="1.20.1070.10">
    <property type="entry name" value="Rhodopsin 7-helix transmembrane proteins"/>
    <property type="match status" value="1"/>
</dbReference>
<reference evidence="9 10" key="1">
    <citation type="submission" date="2024-04" db="EMBL/GenBank/DDBJ databases">
        <authorList>
            <person name="Rising A."/>
            <person name="Reimegard J."/>
            <person name="Sonavane S."/>
            <person name="Akerstrom W."/>
            <person name="Nylinder S."/>
            <person name="Hedman E."/>
            <person name="Kallberg Y."/>
        </authorList>
    </citation>
    <scope>NUCLEOTIDE SEQUENCE [LARGE SCALE GENOMIC DNA]</scope>
</reference>
<dbReference type="GO" id="GO:0004930">
    <property type="term" value="F:G protein-coupled receptor activity"/>
    <property type="evidence" value="ECO:0007669"/>
    <property type="project" value="InterPro"/>
</dbReference>
<evidence type="ECO:0000256" key="1">
    <source>
        <dbReference type="ARBA" id="ARBA00004141"/>
    </source>
</evidence>
<evidence type="ECO:0000259" key="8">
    <source>
        <dbReference type="PROSITE" id="PS50958"/>
    </source>
</evidence>
<dbReference type="AlphaFoldDB" id="A0AAV1Z7F0"/>
<evidence type="ECO:0000256" key="4">
    <source>
        <dbReference type="ARBA" id="ARBA00023136"/>
    </source>
</evidence>
<dbReference type="InterPro" id="IPR036024">
    <property type="entry name" value="Somatomedin_B-like_dom_sf"/>
</dbReference>
<evidence type="ECO:0000256" key="5">
    <source>
        <dbReference type="ARBA" id="ARBA00023157"/>
    </source>
</evidence>
<evidence type="ECO:0000259" key="7">
    <source>
        <dbReference type="PROSITE" id="PS50261"/>
    </source>
</evidence>
<gene>
    <name evidence="9" type="ORF">LARSCL_LOCUS3565</name>
</gene>
<comment type="subcellular location">
    <subcellularLocation>
        <location evidence="1">Membrane</location>
        <topology evidence="1">Multi-pass membrane protein</topology>
    </subcellularLocation>
</comment>
<name>A0AAV1Z7F0_9ARAC</name>
<dbReference type="Proteomes" id="UP001497382">
    <property type="component" value="Unassembled WGS sequence"/>
</dbReference>
<keyword evidence="4 6" id="KW-0472">Membrane</keyword>
<dbReference type="EMBL" id="CAXIEN010000027">
    <property type="protein sequence ID" value="CAL1267263.1"/>
    <property type="molecule type" value="Genomic_DNA"/>
</dbReference>
<dbReference type="InterPro" id="IPR053231">
    <property type="entry name" value="GPCR_LN-TM7"/>
</dbReference>
<dbReference type="SUPFAM" id="SSF90188">
    <property type="entry name" value="Somatomedin B domain"/>
    <property type="match status" value="1"/>
</dbReference>
<dbReference type="InterPro" id="IPR000832">
    <property type="entry name" value="GPCR_2_secretin-like"/>
</dbReference>
<keyword evidence="3 6" id="KW-1133">Transmembrane helix</keyword>
<keyword evidence="2 6" id="KW-0812">Transmembrane</keyword>
<keyword evidence="5" id="KW-1015">Disulfide bond</keyword>
<dbReference type="PROSITE" id="PS50261">
    <property type="entry name" value="G_PROTEIN_RECEP_F2_4"/>
    <property type="match status" value="1"/>
</dbReference>
<keyword evidence="10" id="KW-1185">Reference proteome</keyword>
<dbReference type="PANTHER" id="PTHR45902:SF3">
    <property type="entry name" value="G-PROTEIN COUPLED RECEPTORS FAMILY 2 PROFILE 2 DOMAIN-CONTAINING PROTEIN"/>
    <property type="match status" value="1"/>
</dbReference>
<feature type="domain" description="SMB" evidence="8">
    <location>
        <begin position="103"/>
        <end position="146"/>
    </location>
</feature>